<feature type="region of interest" description="Disordered" evidence="2">
    <location>
        <begin position="1"/>
        <end position="54"/>
    </location>
</feature>
<feature type="transmembrane region" description="Helical" evidence="3">
    <location>
        <begin position="77"/>
        <end position="98"/>
    </location>
</feature>
<dbReference type="Proteomes" id="UP000823927">
    <property type="component" value="Unassembled WGS sequence"/>
</dbReference>
<accession>A0A9D1F767</accession>
<reference evidence="4" key="1">
    <citation type="submission" date="2020-10" db="EMBL/GenBank/DDBJ databases">
        <authorList>
            <person name="Gilroy R."/>
        </authorList>
    </citation>
    <scope>NUCLEOTIDE SEQUENCE</scope>
    <source>
        <strain evidence="4">CHK178-757</strain>
    </source>
</reference>
<proteinExistence type="predicted"/>
<comment type="caution">
    <text evidence="4">The sequence shown here is derived from an EMBL/GenBank/DDBJ whole genome shotgun (WGS) entry which is preliminary data.</text>
</comment>
<evidence type="ECO:0000313" key="5">
    <source>
        <dbReference type="Proteomes" id="UP000823927"/>
    </source>
</evidence>
<dbReference type="Pfam" id="PF04977">
    <property type="entry name" value="DivIC"/>
    <property type="match status" value="1"/>
</dbReference>
<keyword evidence="1" id="KW-0175">Coiled coil</keyword>
<name>A0A9D1F767_9FIRM</name>
<evidence type="ECO:0000256" key="3">
    <source>
        <dbReference type="SAM" id="Phobius"/>
    </source>
</evidence>
<dbReference type="InterPro" id="IPR007060">
    <property type="entry name" value="FtsL/DivIC"/>
</dbReference>
<sequence length="180" mass="20917">MPQSRQTVRRSQRPSNTYNMGYVDGNTVRKLEPAPYKERKSREQIRREREAKRREAVRAKNQEIAVRNRAKMLKIDLKYAIFLGAAMMITLLMCIYYLNLQSRLSAQNSEISSLKSQLTELTDANQATRERLNNAIDLEAVYELATSELGMDYPSEDQIIYYSGSTDDYVKQYKEIPQSD</sequence>
<keyword evidence="3" id="KW-1133">Transmembrane helix</keyword>
<keyword evidence="3" id="KW-0812">Transmembrane</keyword>
<evidence type="ECO:0000313" key="4">
    <source>
        <dbReference type="EMBL" id="HIS48187.1"/>
    </source>
</evidence>
<gene>
    <name evidence="4" type="ORF">IAB46_11670</name>
</gene>
<keyword evidence="3" id="KW-0472">Membrane</keyword>
<protein>
    <submittedName>
        <fullName evidence="4">Septum formation initiator family protein</fullName>
    </submittedName>
</protein>
<feature type="coiled-coil region" evidence="1">
    <location>
        <begin position="97"/>
        <end position="138"/>
    </location>
</feature>
<evidence type="ECO:0000256" key="2">
    <source>
        <dbReference type="SAM" id="MobiDB-lite"/>
    </source>
</evidence>
<organism evidence="4 5">
    <name type="scientific">Candidatus Scybalocola faecigallinarum</name>
    <dbReference type="NCBI Taxonomy" id="2840941"/>
    <lineage>
        <taxon>Bacteria</taxon>
        <taxon>Bacillati</taxon>
        <taxon>Bacillota</taxon>
        <taxon>Clostridia</taxon>
        <taxon>Lachnospirales</taxon>
        <taxon>Lachnospiraceae</taxon>
        <taxon>Lachnospiraceae incertae sedis</taxon>
        <taxon>Candidatus Scybalocola (ex Gilroy et al. 2021)</taxon>
    </lineage>
</organism>
<dbReference type="AlphaFoldDB" id="A0A9D1F767"/>
<feature type="compositionally biased region" description="Basic and acidic residues" evidence="2">
    <location>
        <begin position="27"/>
        <end position="54"/>
    </location>
</feature>
<evidence type="ECO:0000256" key="1">
    <source>
        <dbReference type="SAM" id="Coils"/>
    </source>
</evidence>
<reference evidence="4" key="2">
    <citation type="journal article" date="2021" name="PeerJ">
        <title>Extensive microbial diversity within the chicken gut microbiome revealed by metagenomics and culture.</title>
        <authorList>
            <person name="Gilroy R."/>
            <person name="Ravi A."/>
            <person name="Getino M."/>
            <person name="Pursley I."/>
            <person name="Horton D.L."/>
            <person name="Alikhan N.F."/>
            <person name="Baker D."/>
            <person name="Gharbi K."/>
            <person name="Hall N."/>
            <person name="Watson M."/>
            <person name="Adriaenssens E.M."/>
            <person name="Foster-Nyarko E."/>
            <person name="Jarju S."/>
            <person name="Secka A."/>
            <person name="Antonio M."/>
            <person name="Oren A."/>
            <person name="Chaudhuri R.R."/>
            <person name="La Ragione R."/>
            <person name="Hildebrand F."/>
            <person name="Pallen M.J."/>
        </authorList>
    </citation>
    <scope>NUCLEOTIDE SEQUENCE</scope>
    <source>
        <strain evidence="4">CHK178-757</strain>
    </source>
</reference>
<dbReference type="EMBL" id="DVIT01000046">
    <property type="protein sequence ID" value="HIS48187.1"/>
    <property type="molecule type" value="Genomic_DNA"/>
</dbReference>